<gene>
    <name evidence="2" type="ORF">PsB1_0848</name>
</gene>
<keyword evidence="1" id="KW-1133">Transmembrane helix</keyword>
<accession>A0ABQ4PUN7</accession>
<keyword evidence="1" id="KW-0812">Transmembrane</keyword>
<dbReference type="RefSeq" id="WP_284359320.1">
    <property type="nucleotide sequence ID" value="NZ_BPFZ01000004.1"/>
</dbReference>
<reference evidence="2" key="2">
    <citation type="journal article" date="2023" name="ISME Commun">
        <title>Characterization of a bloom-associated alphaproteobacterial lineage, 'Candidatus Phycosocius': insights into freshwater algal-bacterial interactions.</title>
        <authorList>
            <person name="Tanabe Y."/>
            <person name="Yamaguchi H."/>
            <person name="Yoshida M."/>
            <person name="Kai A."/>
            <person name="Okazaki Y."/>
        </authorList>
    </citation>
    <scope>NUCLEOTIDE SEQUENCE</scope>
    <source>
        <strain evidence="2">BOTRYCO-1</strain>
    </source>
</reference>
<sequence length="118" mass="12994">MRKLPSFSTIIGVLLIAIFAIVMVIGYQARKYGQIGAGYIAHQMCSCLYVQNRDEQSCRAEIGNQMDRAQIVYLDERVIVNFSGLDQAEARLKPGYGCNVQDFVGSMPAAVLTEPTAD</sequence>
<reference evidence="2" key="1">
    <citation type="submission" date="2021-05" db="EMBL/GenBank/DDBJ databases">
        <authorList>
            <person name="Tanabe Y."/>
        </authorList>
    </citation>
    <scope>NUCLEOTIDE SEQUENCE</scope>
    <source>
        <strain evidence="2">BOTRYCO-1</strain>
    </source>
</reference>
<evidence type="ECO:0000256" key="1">
    <source>
        <dbReference type="SAM" id="Phobius"/>
    </source>
</evidence>
<proteinExistence type="predicted"/>
<organism evidence="2 3">
    <name type="scientific">Candidatus Phycosocius spiralis</name>
    <dbReference type="NCBI Taxonomy" id="2815099"/>
    <lineage>
        <taxon>Bacteria</taxon>
        <taxon>Pseudomonadati</taxon>
        <taxon>Pseudomonadota</taxon>
        <taxon>Alphaproteobacteria</taxon>
        <taxon>Caulobacterales</taxon>
        <taxon>Caulobacterales incertae sedis</taxon>
        <taxon>Candidatus Phycosocius</taxon>
    </lineage>
</organism>
<evidence type="ECO:0000313" key="3">
    <source>
        <dbReference type="Proteomes" id="UP001161064"/>
    </source>
</evidence>
<feature type="transmembrane region" description="Helical" evidence="1">
    <location>
        <begin position="6"/>
        <end position="27"/>
    </location>
</feature>
<evidence type="ECO:0000313" key="2">
    <source>
        <dbReference type="EMBL" id="GIU66694.1"/>
    </source>
</evidence>
<keyword evidence="3" id="KW-1185">Reference proteome</keyword>
<keyword evidence="1" id="KW-0472">Membrane</keyword>
<comment type="caution">
    <text evidence="2">The sequence shown here is derived from an EMBL/GenBank/DDBJ whole genome shotgun (WGS) entry which is preliminary data.</text>
</comment>
<dbReference type="EMBL" id="BPFZ01000004">
    <property type="protein sequence ID" value="GIU66694.1"/>
    <property type="molecule type" value="Genomic_DNA"/>
</dbReference>
<name>A0ABQ4PUN7_9PROT</name>
<dbReference type="Proteomes" id="UP001161064">
    <property type="component" value="Unassembled WGS sequence"/>
</dbReference>
<protein>
    <submittedName>
        <fullName evidence="2">Uncharacterized protein</fullName>
    </submittedName>
</protein>